<feature type="compositionally biased region" description="Basic and acidic residues" evidence="1">
    <location>
        <begin position="89"/>
        <end position="99"/>
    </location>
</feature>
<feature type="compositionally biased region" description="Polar residues" evidence="1">
    <location>
        <begin position="915"/>
        <end position="929"/>
    </location>
</feature>
<feature type="compositionally biased region" description="Polar residues" evidence="1">
    <location>
        <begin position="482"/>
        <end position="496"/>
    </location>
</feature>
<feature type="region of interest" description="Disordered" evidence="1">
    <location>
        <begin position="1"/>
        <end position="109"/>
    </location>
</feature>
<feature type="compositionally biased region" description="Low complexity" evidence="1">
    <location>
        <begin position="1016"/>
        <end position="1033"/>
    </location>
</feature>
<name>A0AAW0GP57_9APHY</name>
<reference evidence="2 3" key="1">
    <citation type="submission" date="2022-09" db="EMBL/GenBank/DDBJ databases">
        <authorList>
            <person name="Palmer J.M."/>
        </authorList>
    </citation>
    <scope>NUCLEOTIDE SEQUENCE [LARGE SCALE GENOMIC DNA]</scope>
    <source>
        <strain evidence="2 3">DSM 7382</strain>
    </source>
</reference>
<dbReference type="Proteomes" id="UP001385951">
    <property type="component" value="Unassembled WGS sequence"/>
</dbReference>
<feature type="compositionally biased region" description="Basic residues" evidence="1">
    <location>
        <begin position="803"/>
        <end position="813"/>
    </location>
</feature>
<feature type="compositionally biased region" description="Basic and acidic residues" evidence="1">
    <location>
        <begin position="770"/>
        <end position="802"/>
    </location>
</feature>
<accession>A0AAW0GP57</accession>
<feature type="region of interest" description="Disordered" evidence="1">
    <location>
        <begin position="752"/>
        <end position="929"/>
    </location>
</feature>
<feature type="compositionally biased region" description="Polar residues" evidence="1">
    <location>
        <begin position="289"/>
        <end position="301"/>
    </location>
</feature>
<evidence type="ECO:0000313" key="3">
    <source>
        <dbReference type="Proteomes" id="UP001385951"/>
    </source>
</evidence>
<feature type="compositionally biased region" description="Polar residues" evidence="1">
    <location>
        <begin position="346"/>
        <end position="356"/>
    </location>
</feature>
<feature type="compositionally biased region" description="Polar residues" evidence="1">
    <location>
        <begin position="1"/>
        <end position="16"/>
    </location>
</feature>
<feature type="region of interest" description="Disordered" evidence="1">
    <location>
        <begin position="645"/>
        <end position="740"/>
    </location>
</feature>
<feature type="compositionally biased region" description="Polar residues" evidence="1">
    <location>
        <begin position="882"/>
        <end position="891"/>
    </location>
</feature>
<feature type="region of interest" description="Disordered" evidence="1">
    <location>
        <begin position="1014"/>
        <end position="1122"/>
    </location>
</feature>
<comment type="caution">
    <text evidence="2">The sequence shown here is derived from an EMBL/GenBank/DDBJ whole genome shotgun (WGS) entry which is preliminary data.</text>
</comment>
<feature type="compositionally biased region" description="Basic residues" evidence="1">
    <location>
        <begin position="273"/>
        <end position="288"/>
    </location>
</feature>
<feature type="compositionally biased region" description="Low complexity" evidence="1">
    <location>
        <begin position="192"/>
        <end position="212"/>
    </location>
</feature>
<gene>
    <name evidence="2" type="ORF">QCA50_002168</name>
</gene>
<evidence type="ECO:0000256" key="1">
    <source>
        <dbReference type="SAM" id="MobiDB-lite"/>
    </source>
</evidence>
<feature type="compositionally biased region" description="Polar residues" evidence="1">
    <location>
        <begin position="73"/>
        <end position="88"/>
    </location>
</feature>
<evidence type="ECO:0000313" key="2">
    <source>
        <dbReference type="EMBL" id="KAK7694980.1"/>
    </source>
</evidence>
<feature type="compositionally biased region" description="Polar residues" evidence="1">
    <location>
        <begin position="1065"/>
        <end position="1078"/>
    </location>
</feature>
<feature type="region of interest" description="Disordered" evidence="1">
    <location>
        <begin position="378"/>
        <end position="397"/>
    </location>
</feature>
<keyword evidence="3" id="KW-1185">Reference proteome</keyword>
<organism evidence="2 3">
    <name type="scientific">Cerrena zonata</name>
    <dbReference type="NCBI Taxonomy" id="2478898"/>
    <lineage>
        <taxon>Eukaryota</taxon>
        <taxon>Fungi</taxon>
        <taxon>Dikarya</taxon>
        <taxon>Basidiomycota</taxon>
        <taxon>Agaricomycotina</taxon>
        <taxon>Agaricomycetes</taxon>
        <taxon>Polyporales</taxon>
        <taxon>Cerrenaceae</taxon>
        <taxon>Cerrena</taxon>
    </lineage>
</organism>
<dbReference type="AlphaFoldDB" id="A0AAW0GP57"/>
<dbReference type="EMBL" id="JASBNA010000002">
    <property type="protein sequence ID" value="KAK7694980.1"/>
    <property type="molecule type" value="Genomic_DNA"/>
</dbReference>
<feature type="compositionally biased region" description="Basic and acidic residues" evidence="1">
    <location>
        <begin position="693"/>
        <end position="710"/>
    </location>
</feature>
<feature type="region of interest" description="Disordered" evidence="1">
    <location>
        <begin position="553"/>
        <end position="630"/>
    </location>
</feature>
<feature type="region of interest" description="Disordered" evidence="1">
    <location>
        <begin position="161"/>
        <end position="365"/>
    </location>
</feature>
<proteinExistence type="predicted"/>
<feature type="compositionally biased region" description="Pro residues" evidence="1">
    <location>
        <begin position="588"/>
        <end position="599"/>
    </location>
</feature>
<protein>
    <submittedName>
        <fullName evidence="2">Uncharacterized protein</fullName>
    </submittedName>
</protein>
<feature type="region of interest" description="Disordered" evidence="1">
    <location>
        <begin position="403"/>
        <end position="538"/>
    </location>
</feature>
<feature type="compositionally biased region" description="Basic and acidic residues" evidence="1">
    <location>
        <begin position="859"/>
        <end position="880"/>
    </location>
</feature>
<sequence>MSRPTSSVSTPENGFATNREVPPGGKLLVPSSASPDALDFTGSGMDKKDIGHPKPSRGKSFLSRKSVKRSESQDQIQTRSNAETQSLDENLKGKERAYSEDLAPPRPLFPHRSIIPDPLNELPAWFTMDHSNVSSAIQYAAQFRSRYPLWNPIGPRWYKNHHLHPSRDKRPPTVFSPSFPPMAASADRSQDGKTPGPSRTPSGSPLPTPSSSQVRIHDVRARTRKTSQTAHDDVDMMDVTDPWGTNWHHESPYDVGSNQDKVAAANEAPMQPRPRRRSMTAPASRHKSITPSPLSQSTSAVHLSIDPTTIRMPRKLNSPHIPGHTSEPPTPLETSGFHMLKRGSTVAPSRSSTTPSLIDKKEKRGSVLGRLVKRFSILRRSDTTRGPPSTYDNHRNLGNRASVHMQPAASKSSPAVHKTTAPSVAPSDMSKRVPPPSIQETLTQPSVDLRTPKDDEAASFTSSEAPSSIRKLTIANPDEPSGSDSNTPVMETSHLPTVQEARPELERLNIPSNEPRTSVLDVPISNSPAPLHSPVENSPHVYQSRLSTILSALSDHPGTSSSPPLPDLPPPTPGPISPGIIPSEHSLPPTPLPTRPPSPSESTISSVLPPLPPRSPSLRSHDGLTRAMSPSALSAFKATLPEIEESPLSRASMVVNPPTPMPPTIAIPKSPALTPVPMPPVQPIQQATPQSSEESKSSRDHSPTKKEGSQRVKNSSSSKVRRTETFKLVRSPSGHVQSVGEGFVVEGEHWEVVASPVEESSKSRKKSRTKSKEEEAPPQPKESRQNSRHERRSEDDNDPQKTRDRHRRSVNGRHHADASGSGSSHAPQHVNGHTTQNDSPERRRSSHRVAKSASTDATPTERHERRRSSTKESRPREPEAVRSTQTPTAHASTSYTQSTQLSSVLSTSRRERKASTSTRPTSEIQSSADVNALRAKEAWDMDRLWKGRSMVYAPDGTTMTSNRPTIGSDSRPSTIMSADLHRAASIPSVGDLARTSPIPMAHGSSHTYFMVQAPYQGQPNGHSHSSSGSQSPPIIYAPSSPNQSSSPHRDYSKHYRSFADAVPFPTTNPSDHASQRLSNPLPEPPRLSAYRPSPLPSSIAGSGEGPSSPEYWASLAGVTSTH</sequence>
<feature type="compositionally biased region" description="Low complexity" evidence="1">
    <location>
        <begin position="892"/>
        <end position="907"/>
    </location>
</feature>
<feature type="compositionally biased region" description="Pro residues" evidence="1">
    <location>
        <begin position="563"/>
        <end position="576"/>
    </location>
</feature>
<feature type="compositionally biased region" description="Low complexity" evidence="1">
    <location>
        <begin position="577"/>
        <end position="587"/>
    </location>
</feature>